<dbReference type="EMBL" id="OP161218">
    <property type="protein sequence ID" value="UYE95464.1"/>
    <property type="molecule type" value="Genomic_DNA"/>
</dbReference>
<reference evidence="1" key="1">
    <citation type="submission" date="2022-08" db="EMBL/GenBank/DDBJ databases">
        <authorList>
            <person name="Wang Z."/>
        </authorList>
    </citation>
    <scope>NUCLEOTIDE SEQUENCE</scope>
</reference>
<protein>
    <submittedName>
        <fullName evidence="1">Uncharacterized protein</fullName>
    </submittedName>
</protein>
<sequence>MRNRNVIEAEIAKLEAELADVKEYECARDSAVHILKNLGWTRKYGKWVKPVAKCGSVGMQTFDADKMTHIKAGDFCSSTETSSLWYVRKVVDNICWCSRVKRIAPFGTSVTNNNVGIPAKNLKVIDARKYMGYVHK</sequence>
<name>A0AAT9S9M0_9CAUD</name>
<organism evidence="1">
    <name type="scientific">Yersinia phage vB_YenP_WW1</name>
    <dbReference type="NCBI Taxonomy" id="2973655"/>
    <lineage>
        <taxon>Viruses</taxon>
        <taxon>Duplodnaviria</taxon>
        <taxon>Heunggongvirae</taxon>
        <taxon>Uroviricota</taxon>
        <taxon>Caudoviricetes</taxon>
    </lineage>
</organism>
<accession>A0AAT9S9M0</accession>
<proteinExistence type="predicted"/>
<evidence type="ECO:0000313" key="1">
    <source>
        <dbReference type="EMBL" id="UYE95464.1"/>
    </source>
</evidence>